<protein>
    <recommendedName>
        <fullName evidence="3">IDEAL domain-containing protein</fullName>
    </recommendedName>
</protein>
<evidence type="ECO:0000313" key="1">
    <source>
        <dbReference type="EMBL" id="MBU6080941.1"/>
    </source>
</evidence>
<name>A0ABS6GP98_9BACI</name>
<keyword evidence="2" id="KW-1185">Reference proteome</keyword>
<accession>A0ABS6GP98</accession>
<evidence type="ECO:0008006" key="3">
    <source>
        <dbReference type="Google" id="ProtNLM"/>
    </source>
</evidence>
<comment type="caution">
    <text evidence="1">The sequence shown here is derived from an EMBL/GenBank/DDBJ whole genome shotgun (WGS) entry which is preliminary data.</text>
</comment>
<evidence type="ECO:0000313" key="2">
    <source>
        <dbReference type="Proteomes" id="UP000812672"/>
    </source>
</evidence>
<reference evidence="1 2" key="1">
    <citation type="journal article" date="2011" name="Int. J. Syst. Evol. Microbiol.">
        <title>Allobacillus halotolerans gen. nov., sp. nov. isolated from shrimp paste.</title>
        <authorList>
            <person name="Sheu S.Y."/>
            <person name="Arun A.B."/>
            <person name="Jiang S.R."/>
            <person name="Young C.C."/>
            <person name="Chen W.M."/>
        </authorList>
    </citation>
    <scope>NUCLEOTIDE SEQUENCE [LARGE SCALE GENOMIC DNA]</scope>
    <source>
        <strain evidence="1 2">LMG 24826</strain>
    </source>
</reference>
<gene>
    <name evidence="1" type="ORF">KQ486_07905</name>
</gene>
<dbReference type="EMBL" id="JAHLZF010000010">
    <property type="protein sequence ID" value="MBU6080941.1"/>
    <property type="molecule type" value="Genomic_DNA"/>
</dbReference>
<organism evidence="1 2">
    <name type="scientific">Allobacillus halotolerans</name>
    <dbReference type="NCBI Taxonomy" id="570278"/>
    <lineage>
        <taxon>Bacteria</taxon>
        <taxon>Bacillati</taxon>
        <taxon>Bacillota</taxon>
        <taxon>Bacilli</taxon>
        <taxon>Bacillales</taxon>
        <taxon>Bacillaceae</taxon>
        <taxon>Allobacillus</taxon>
    </lineage>
</organism>
<sequence>MLQKPSEISKLIFEDDQYKKYRVLAIKKRKHTIVEDVVRFFRKHKILFEDNELYLLDIIVGNYPGENLKMNDWNKIKTVLLGVDTDVERLLPKEQRIFLDEIIKESDEILIQHFRKRCRQLLNDSK</sequence>
<dbReference type="Proteomes" id="UP000812672">
    <property type="component" value="Unassembled WGS sequence"/>
</dbReference>
<proteinExistence type="predicted"/>
<dbReference type="RefSeq" id="WP_216687291.1">
    <property type="nucleotide sequence ID" value="NZ_CAUPKR010000009.1"/>
</dbReference>